<keyword evidence="1" id="KW-1133">Transmembrane helix</keyword>
<protein>
    <recommendedName>
        <fullName evidence="4">Transmembrane protein</fullName>
    </recommendedName>
</protein>
<evidence type="ECO:0000256" key="1">
    <source>
        <dbReference type="SAM" id="Phobius"/>
    </source>
</evidence>
<keyword evidence="3" id="KW-1185">Reference proteome</keyword>
<dbReference type="Proteomes" id="UP000237000">
    <property type="component" value="Unassembled WGS sequence"/>
</dbReference>
<evidence type="ECO:0000313" key="3">
    <source>
        <dbReference type="Proteomes" id="UP000237000"/>
    </source>
</evidence>
<sequence>MCVVSHRLSQLPGKKGTDIIGFAEEEEEEACSVGCSEFLIVRPSTNSLRLGFGLLGGIVVSVGIDRRLYLHEGFWGLVWTLVWSALFAACVLRELDDV</sequence>
<dbReference type="InParanoid" id="A0A2P5CRN1"/>
<accession>A0A2P5CRN1</accession>
<gene>
    <name evidence="2" type="ORF">TorRG33x02_275770</name>
</gene>
<comment type="caution">
    <text evidence="2">The sequence shown here is derived from an EMBL/GenBank/DDBJ whole genome shotgun (WGS) entry which is preliminary data.</text>
</comment>
<dbReference type="AlphaFoldDB" id="A0A2P5CRN1"/>
<organism evidence="2 3">
    <name type="scientific">Trema orientale</name>
    <name type="common">Charcoal tree</name>
    <name type="synonym">Celtis orientalis</name>
    <dbReference type="NCBI Taxonomy" id="63057"/>
    <lineage>
        <taxon>Eukaryota</taxon>
        <taxon>Viridiplantae</taxon>
        <taxon>Streptophyta</taxon>
        <taxon>Embryophyta</taxon>
        <taxon>Tracheophyta</taxon>
        <taxon>Spermatophyta</taxon>
        <taxon>Magnoliopsida</taxon>
        <taxon>eudicotyledons</taxon>
        <taxon>Gunneridae</taxon>
        <taxon>Pentapetalae</taxon>
        <taxon>rosids</taxon>
        <taxon>fabids</taxon>
        <taxon>Rosales</taxon>
        <taxon>Cannabaceae</taxon>
        <taxon>Trema</taxon>
    </lineage>
</organism>
<proteinExistence type="predicted"/>
<dbReference type="EMBL" id="JXTC01000334">
    <property type="protein sequence ID" value="PON63715.1"/>
    <property type="molecule type" value="Genomic_DNA"/>
</dbReference>
<name>A0A2P5CRN1_TREOI</name>
<keyword evidence="1" id="KW-0472">Membrane</keyword>
<reference evidence="3" key="1">
    <citation type="submission" date="2016-06" db="EMBL/GenBank/DDBJ databases">
        <title>Parallel loss of symbiosis genes in relatives of nitrogen-fixing non-legume Parasponia.</title>
        <authorList>
            <person name="Van Velzen R."/>
            <person name="Holmer R."/>
            <person name="Bu F."/>
            <person name="Rutten L."/>
            <person name="Van Zeijl A."/>
            <person name="Liu W."/>
            <person name="Santuari L."/>
            <person name="Cao Q."/>
            <person name="Sharma T."/>
            <person name="Shen D."/>
            <person name="Roswanjaya Y."/>
            <person name="Wardhani T."/>
            <person name="Kalhor M.S."/>
            <person name="Jansen J."/>
            <person name="Van den Hoogen J."/>
            <person name="Gungor B."/>
            <person name="Hartog M."/>
            <person name="Hontelez J."/>
            <person name="Verver J."/>
            <person name="Yang W.-C."/>
            <person name="Schijlen E."/>
            <person name="Repin R."/>
            <person name="Schilthuizen M."/>
            <person name="Schranz E."/>
            <person name="Heidstra R."/>
            <person name="Miyata K."/>
            <person name="Fedorova E."/>
            <person name="Kohlen W."/>
            <person name="Bisseling T."/>
            <person name="Smit S."/>
            <person name="Geurts R."/>
        </authorList>
    </citation>
    <scope>NUCLEOTIDE SEQUENCE [LARGE SCALE GENOMIC DNA]</scope>
    <source>
        <strain evidence="3">cv. RG33-2</strain>
    </source>
</reference>
<feature type="transmembrane region" description="Helical" evidence="1">
    <location>
        <begin position="50"/>
        <end position="68"/>
    </location>
</feature>
<feature type="transmembrane region" description="Helical" evidence="1">
    <location>
        <begin position="74"/>
        <end position="92"/>
    </location>
</feature>
<evidence type="ECO:0000313" key="2">
    <source>
        <dbReference type="EMBL" id="PON63715.1"/>
    </source>
</evidence>
<keyword evidence="1" id="KW-0812">Transmembrane</keyword>
<evidence type="ECO:0008006" key="4">
    <source>
        <dbReference type="Google" id="ProtNLM"/>
    </source>
</evidence>